<dbReference type="HOGENOM" id="CLU_645014_0_0_11"/>
<dbReference type="RefSeq" id="WP_007079429.1">
    <property type="nucleotide sequence ID" value="NZ_CM001024.1"/>
</dbReference>
<organism evidence="7 8">
    <name type="scientific">Aeromicrobium marinum DSM 15272</name>
    <dbReference type="NCBI Taxonomy" id="585531"/>
    <lineage>
        <taxon>Bacteria</taxon>
        <taxon>Bacillati</taxon>
        <taxon>Actinomycetota</taxon>
        <taxon>Actinomycetes</taxon>
        <taxon>Propionibacteriales</taxon>
        <taxon>Nocardioidaceae</taxon>
        <taxon>Aeromicrobium</taxon>
    </lineage>
</organism>
<comment type="subcellular location">
    <subcellularLocation>
        <location evidence="1">Cell membrane</location>
        <topology evidence="1">Multi-pass membrane protein</topology>
    </subcellularLocation>
</comment>
<proteinExistence type="predicted"/>
<dbReference type="STRING" id="585531.HMPREF0063_12774"/>
<dbReference type="Pfam" id="PF13440">
    <property type="entry name" value="Polysacc_synt_3"/>
    <property type="match status" value="1"/>
</dbReference>
<protein>
    <submittedName>
        <fullName evidence="7">Polysaccharide biosynthesis protein</fullName>
    </submittedName>
</protein>
<dbReference type="Proteomes" id="UP000003111">
    <property type="component" value="Unassembled WGS sequence"/>
</dbReference>
<evidence type="ECO:0000256" key="6">
    <source>
        <dbReference type="SAM" id="Phobius"/>
    </source>
</evidence>
<keyword evidence="8" id="KW-1185">Reference proteome</keyword>
<evidence type="ECO:0000313" key="8">
    <source>
        <dbReference type="Proteomes" id="UP000003111"/>
    </source>
</evidence>
<dbReference type="AlphaFoldDB" id="E2SFG5"/>
<evidence type="ECO:0000256" key="4">
    <source>
        <dbReference type="ARBA" id="ARBA00022989"/>
    </source>
</evidence>
<evidence type="ECO:0000256" key="5">
    <source>
        <dbReference type="ARBA" id="ARBA00023136"/>
    </source>
</evidence>
<dbReference type="InterPro" id="IPR050833">
    <property type="entry name" value="Poly_Biosynth_Transport"/>
</dbReference>
<gene>
    <name evidence="7" type="ORF">HMPREF0063_12774</name>
</gene>
<feature type="transmembrane region" description="Helical" evidence="6">
    <location>
        <begin position="258"/>
        <end position="283"/>
    </location>
</feature>
<accession>E2SFG5</accession>
<feature type="transmembrane region" description="Helical" evidence="6">
    <location>
        <begin position="188"/>
        <end position="209"/>
    </location>
</feature>
<dbReference type="eggNOG" id="ENOG5033T8K">
    <property type="taxonomic scope" value="Bacteria"/>
</dbReference>
<evidence type="ECO:0000256" key="2">
    <source>
        <dbReference type="ARBA" id="ARBA00022475"/>
    </source>
</evidence>
<sequence>MTDEGGATPAPRGPGTARTAVVVIVGTFGLQALTTVTGIVTARILGVEGRGVVALVFALSLLASQLTFGGSLPTALAKNIAERRVATRDGLRGIVRRRGWLVLIPAVAVAGGLAWLSRDDPSTDTVAVAAIVLVLTLQTIASRLLIAALQGEINALERMVVVALVPHALYVLVLGTVWVAGWSWSPEAVLAAFIGVSTVGLLVAVLALAPPTGRAEDALDESRLWTDARQTYVSSVRPLDSIGLDRILVGGLLGNAALGLYASAIAVANLCGIVGNAVAIIVLPQVARSHDDPAAQRAVARRWIGLTVVFVALVVVALQVVVEPVIRLAFGEEFVGAVEVARWLIVADGFFGVRKVLIAVLQGQGRGTTASWIELALTPVLAAGIVVASLADELPAVGMSMVVVAVLSCLALGVAVRRTPRVVSS</sequence>
<keyword evidence="5 6" id="KW-0472">Membrane</keyword>
<feature type="transmembrane region" description="Helical" evidence="6">
    <location>
        <begin position="52"/>
        <end position="77"/>
    </location>
</feature>
<feature type="transmembrane region" description="Helical" evidence="6">
    <location>
        <begin position="21"/>
        <end position="46"/>
    </location>
</feature>
<keyword evidence="2" id="KW-1003">Cell membrane</keyword>
<dbReference type="GO" id="GO:0005886">
    <property type="term" value="C:plasma membrane"/>
    <property type="evidence" value="ECO:0007669"/>
    <property type="project" value="UniProtKB-SubCell"/>
</dbReference>
<feature type="transmembrane region" description="Helical" evidence="6">
    <location>
        <begin position="397"/>
        <end position="416"/>
    </location>
</feature>
<feature type="transmembrane region" description="Helical" evidence="6">
    <location>
        <begin position="98"/>
        <end position="116"/>
    </location>
</feature>
<evidence type="ECO:0000313" key="7">
    <source>
        <dbReference type="EMBL" id="EFQ82066.1"/>
    </source>
</evidence>
<name>E2SFG5_9ACTN</name>
<dbReference type="EMBL" id="ACLF03000012">
    <property type="protein sequence ID" value="EFQ82066.1"/>
    <property type="molecule type" value="Genomic_DNA"/>
</dbReference>
<evidence type="ECO:0000256" key="1">
    <source>
        <dbReference type="ARBA" id="ARBA00004651"/>
    </source>
</evidence>
<feature type="transmembrane region" description="Helical" evidence="6">
    <location>
        <begin position="161"/>
        <end position="182"/>
    </location>
</feature>
<reference evidence="7" key="1">
    <citation type="submission" date="2010-08" db="EMBL/GenBank/DDBJ databases">
        <authorList>
            <person name="Muzny D."/>
            <person name="Qin X."/>
            <person name="Buhay C."/>
            <person name="Dugan-Rocha S."/>
            <person name="Ding Y."/>
            <person name="Chen G."/>
            <person name="Hawes A."/>
            <person name="Holder M."/>
            <person name="Jhangiani S."/>
            <person name="Johnson A."/>
            <person name="Khan Z."/>
            <person name="Li Z."/>
            <person name="Liu W."/>
            <person name="Liu X."/>
            <person name="Perez L."/>
            <person name="Shen H."/>
            <person name="Wang Q."/>
            <person name="Watt J."/>
            <person name="Xi L."/>
            <person name="Xin Y."/>
            <person name="Zhou J."/>
            <person name="Deng J."/>
            <person name="Jiang H."/>
            <person name="Liu Y."/>
            <person name="Qu J."/>
            <person name="Song X.-Z."/>
            <person name="Zhang L."/>
            <person name="Villasana D."/>
            <person name="Johnson A."/>
            <person name="Liu J."/>
            <person name="Liyanage D."/>
            <person name="Lorensuhewa L."/>
            <person name="Robinson T."/>
            <person name="Song A."/>
            <person name="Song B.-B."/>
            <person name="Dinh H."/>
            <person name="Thornton R."/>
            <person name="Coyle M."/>
            <person name="Francisco L."/>
            <person name="Jackson L."/>
            <person name="Javaid M."/>
            <person name="Korchina V."/>
            <person name="Kovar C."/>
            <person name="Mata R."/>
            <person name="Mathew T."/>
            <person name="Ngo R."/>
            <person name="Nguyen L."/>
            <person name="Nguyen N."/>
            <person name="Okwuonu G."/>
            <person name="Ongeri F."/>
            <person name="Pham C."/>
            <person name="Simmons D."/>
            <person name="Wilczek-Boney K."/>
            <person name="Hale W."/>
            <person name="Jakkamsetti A."/>
            <person name="Pham P."/>
            <person name="Ruth R."/>
            <person name="San Lucas F."/>
            <person name="Warren J."/>
            <person name="Zhang J."/>
            <person name="Zhao Z."/>
            <person name="Zhou C."/>
            <person name="Zhu D."/>
            <person name="Lee S."/>
            <person name="Bess C."/>
            <person name="Blankenburg K."/>
            <person name="Forbes L."/>
            <person name="Fu Q."/>
            <person name="Gubbala S."/>
            <person name="Hirani K."/>
            <person name="Jayaseelan J.C."/>
            <person name="Lara F."/>
            <person name="Munidasa M."/>
            <person name="Palculict T."/>
            <person name="Patil S."/>
            <person name="Pu L.-L."/>
            <person name="Saada N."/>
            <person name="Tang L."/>
            <person name="Weissenberger G."/>
            <person name="Zhu Y."/>
            <person name="Hemphill L."/>
            <person name="Shang Y."/>
            <person name="Youmans B."/>
            <person name="Ayvaz T."/>
            <person name="Ross M."/>
            <person name="Santibanez J."/>
            <person name="Aqrawi P."/>
            <person name="Gross S."/>
            <person name="Joshi V."/>
            <person name="Fowler G."/>
            <person name="Nazareth L."/>
            <person name="Reid J."/>
            <person name="Worley K."/>
            <person name="Petrosino J."/>
            <person name="Highlander S."/>
            <person name="Gibbs R."/>
        </authorList>
    </citation>
    <scope>NUCLEOTIDE SEQUENCE [LARGE SCALE GENOMIC DNA]</scope>
    <source>
        <strain evidence="7">DSM 15272</strain>
    </source>
</reference>
<keyword evidence="3 6" id="KW-0812">Transmembrane</keyword>
<evidence type="ECO:0000256" key="3">
    <source>
        <dbReference type="ARBA" id="ARBA00022692"/>
    </source>
</evidence>
<comment type="caution">
    <text evidence="7">The sequence shown here is derived from an EMBL/GenBank/DDBJ whole genome shotgun (WGS) entry which is preliminary data.</text>
</comment>
<dbReference type="PANTHER" id="PTHR30250:SF11">
    <property type="entry name" value="O-ANTIGEN TRANSPORTER-RELATED"/>
    <property type="match status" value="1"/>
</dbReference>
<feature type="transmembrane region" description="Helical" evidence="6">
    <location>
        <begin position="372"/>
        <end position="391"/>
    </location>
</feature>
<feature type="transmembrane region" description="Helical" evidence="6">
    <location>
        <begin position="128"/>
        <end position="149"/>
    </location>
</feature>
<feature type="transmembrane region" description="Helical" evidence="6">
    <location>
        <begin position="303"/>
        <end position="322"/>
    </location>
</feature>
<keyword evidence="4 6" id="KW-1133">Transmembrane helix</keyword>
<dbReference type="PANTHER" id="PTHR30250">
    <property type="entry name" value="PST FAMILY PREDICTED COLANIC ACID TRANSPORTER"/>
    <property type="match status" value="1"/>
</dbReference>